<feature type="transmembrane region" description="Helical" evidence="2">
    <location>
        <begin position="473"/>
        <end position="493"/>
    </location>
</feature>
<gene>
    <name evidence="5" type="ORF">CYJ57_01355</name>
</gene>
<evidence type="ECO:0000256" key="1">
    <source>
        <dbReference type="SAM" id="Coils"/>
    </source>
</evidence>
<feature type="domain" description="Predicted membrane protein YciQ-like C-terminal" evidence="4">
    <location>
        <begin position="296"/>
        <end position="552"/>
    </location>
</feature>
<keyword evidence="2" id="KW-1133">Transmembrane helix</keyword>
<feature type="coiled-coil region" evidence="1">
    <location>
        <begin position="236"/>
        <end position="263"/>
    </location>
</feature>
<dbReference type="InterPro" id="IPR018702">
    <property type="entry name" value="DUF2207"/>
</dbReference>
<proteinExistence type="predicted"/>
<comment type="caution">
    <text evidence="5">The sequence shown here is derived from an EMBL/GenBank/DDBJ whole genome shotgun (WGS) entry which is preliminary data.</text>
</comment>
<evidence type="ECO:0000256" key="2">
    <source>
        <dbReference type="SAM" id="Phobius"/>
    </source>
</evidence>
<keyword evidence="2" id="KW-0812">Transmembrane</keyword>
<dbReference type="Pfam" id="PF09972">
    <property type="entry name" value="DUF2207"/>
    <property type="match status" value="1"/>
</dbReference>
<accession>A0A2I1K4F9</accession>
<keyword evidence="2" id="KW-0472">Membrane</keyword>
<evidence type="ECO:0000313" key="5">
    <source>
        <dbReference type="EMBL" id="PKY90538.1"/>
    </source>
</evidence>
<dbReference type="EMBL" id="PKHE01000002">
    <property type="protein sequence ID" value="PKY90538.1"/>
    <property type="molecule type" value="Genomic_DNA"/>
</dbReference>
<dbReference type="OrthoDB" id="2138002at2"/>
<sequence length="631" mass="72434">MKRNPFKIIPILLCLLWQVGLTAIHAQEVRFDMNQIEMKGEISSEGHMTFREIYTYDVEFMNGMYITIDHDQHNLTNYRVGIVDEQGDVTYLSEGLNGREGTYKTSDDGKLLKFQIFYPAKNEQVRVLMEYTLENLVTNYSDTAELYWALTGDQFDSAYDYHAIIELPGKVNQVEDFRTWAYGHYEGEVYPRTEDRSYIEVTVPNNPPNQLIGLRAIFPTSLTPNNPNKVDAAMKEQIIEKENQQVEADLQRREAKQRSLMRRLLALSLAPLFTIYVGYYYFSRKRRLNPNPVHIPDHVYSLPADLTPAIMATTVLRNEPNSDDFSATIIDMARKGYIMIEEVDREEGKIFRRRSQTVRISPSSHLTQERYNQLERHEKYVYDYLLPDDEPVILRDIEDRIRKESHFARTKNRLWNQFSNYVSAVGEKQRQAPAERQVAISLAMFNVFVSIGLCVLMLVWVIDSPLANWLQYIGFYFAINAIAAIILMILTAAKPIRSYEEDKQIKEWQGFANMLDDIGNMRMREIASLPLWEEYLAYAVSLNVADKVIEAMNQQYHIEELQTEMHMPLVFYRNPYWINQVIRPTINQSIADAAPKPVSSKYTGSNTGGFGGGFSGGSFGGGGGGGGASGF</sequence>
<feature type="transmembrane region" description="Helical" evidence="2">
    <location>
        <begin position="438"/>
        <end position="461"/>
    </location>
</feature>
<feature type="transmembrane region" description="Helical" evidence="2">
    <location>
        <begin position="264"/>
        <end position="282"/>
    </location>
</feature>
<dbReference type="AlphaFoldDB" id="A0A2I1K4F9"/>
<feature type="domain" description="DUF2207" evidence="3">
    <location>
        <begin position="34"/>
        <end position="218"/>
    </location>
</feature>
<dbReference type="InterPro" id="IPR048389">
    <property type="entry name" value="YciQ-like_C"/>
</dbReference>
<name>A0A2I1K4F9_9LACT</name>
<organism evidence="5 6">
    <name type="scientific">Falseniella ignava</name>
    <dbReference type="NCBI Taxonomy" id="137730"/>
    <lineage>
        <taxon>Bacteria</taxon>
        <taxon>Bacillati</taxon>
        <taxon>Bacillota</taxon>
        <taxon>Bacilli</taxon>
        <taxon>Lactobacillales</taxon>
        <taxon>Aerococcaceae</taxon>
        <taxon>Falseniella</taxon>
    </lineage>
</organism>
<dbReference type="Proteomes" id="UP000234384">
    <property type="component" value="Unassembled WGS sequence"/>
</dbReference>
<dbReference type="Pfam" id="PF20990">
    <property type="entry name" value="DUF2207_C"/>
    <property type="match status" value="1"/>
</dbReference>
<keyword evidence="1" id="KW-0175">Coiled coil</keyword>
<dbReference type="RefSeq" id="WP_006701732.1">
    <property type="nucleotide sequence ID" value="NZ_PKHE01000002.1"/>
</dbReference>
<evidence type="ECO:0000259" key="4">
    <source>
        <dbReference type="Pfam" id="PF20990"/>
    </source>
</evidence>
<protein>
    <submittedName>
        <fullName evidence="5">DUF2207 domain-containing protein</fullName>
    </submittedName>
</protein>
<reference evidence="5 6" key="1">
    <citation type="submission" date="2017-12" db="EMBL/GenBank/DDBJ databases">
        <title>Phylogenetic diversity of female urinary microbiome.</title>
        <authorList>
            <person name="Thomas-White K."/>
            <person name="Wolfe A.J."/>
        </authorList>
    </citation>
    <scope>NUCLEOTIDE SEQUENCE [LARGE SCALE GENOMIC DNA]</scope>
    <source>
        <strain evidence="5 6">UMB0898</strain>
    </source>
</reference>
<evidence type="ECO:0000313" key="6">
    <source>
        <dbReference type="Proteomes" id="UP000234384"/>
    </source>
</evidence>
<evidence type="ECO:0000259" key="3">
    <source>
        <dbReference type="Pfam" id="PF09972"/>
    </source>
</evidence>